<gene>
    <name evidence="2" type="ORF">EDD58_103200</name>
</gene>
<protein>
    <submittedName>
        <fullName evidence="2">Stage II sporulation protein P</fullName>
    </submittedName>
</protein>
<proteinExistence type="predicted"/>
<keyword evidence="1" id="KW-0472">Membrane</keyword>
<organism evidence="2 3">
    <name type="scientific">Hazenella coriacea</name>
    <dbReference type="NCBI Taxonomy" id="1179467"/>
    <lineage>
        <taxon>Bacteria</taxon>
        <taxon>Bacillati</taxon>
        <taxon>Bacillota</taxon>
        <taxon>Bacilli</taxon>
        <taxon>Bacillales</taxon>
        <taxon>Thermoactinomycetaceae</taxon>
        <taxon>Hazenella</taxon>
    </lineage>
</organism>
<sequence>MRGFKIINISRPRTRQTLVFILMGIAVIFAVVGSLVVLQAENSLQTSSIGKVTSRIPDQTLVMVMGGEIPYLKESVDAPDMEGLASRLFIDLATSIDFRDPRTFLGRELPLFALFDSEIVLASSDVDYTSIPVESPPPPELEKEILKGLESSQEEEPPSVAKESGLSKRVLIYTTHFWESYLPELKEKGSANKASDLKVNVTTLSNYLAQRLEQQGVGAIATHKKYTWEGSYGKSRKMVQTVMKQNQDITYLIDIHRDSLRRNKTTLTHDGKSYARLAFIVGKSSKNYEENLQLARQLHNELNQLVPGISRAVITKERAHGNNGEYNQSLSPNSMLVEVGGVDNNFEEGYRSLDLLAKLIAERINPATPVMSQPK</sequence>
<dbReference type="EMBL" id="SMAG01000003">
    <property type="protein sequence ID" value="TCS94781.1"/>
    <property type="molecule type" value="Genomic_DNA"/>
</dbReference>
<dbReference type="NCBIfam" id="TIGR02867">
    <property type="entry name" value="spore_II_P"/>
    <property type="match status" value="1"/>
</dbReference>
<feature type="transmembrane region" description="Helical" evidence="1">
    <location>
        <begin position="20"/>
        <end position="38"/>
    </location>
</feature>
<dbReference type="SUPFAM" id="SSF53187">
    <property type="entry name" value="Zn-dependent exopeptidases"/>
    <property type="match status" value="1"/>
</dbReference>
<evidence type="ECO:0000313" key="3">
    <source>
        <dbReference type="Proteomes" id="UP000294937"/>
    </source>
</evidence>
<evidence type="ECO:0000313" key="2">
    <source>
        <dbReference type="EMBL" id="TCS94781.1"/>
    </source>
</evidence>
<dbReference type="InterPro" id="IPR010897">
    <property type="entry name" value="Spore_II_P"/>
</dbReference>
<dbReference type="AlphaFoldDB" id="A0A4R3L4T0"/>
<keyword evidence="1" id="KW-0812">Transmembrane</keyword>
<dbReference type="Pfam" id="PF07454">
    <property type="entry name" value="SpoIIP"/>
    <property type="match status" value="1"/>
</dbReference>
<keyword evidence="3" id="KW-1185">Reference proteome</keyword>
<reference evidence="2 3" key="1">
    <citation type="submission" date="2019-03" db="EMBL/GenBank/DDBJ databases">
        <title>Genomic Encyclopedia of Type Strains, Phase IV (KMG-IV): sequencing the most valuable type-strain genomes for metagenomic binning, comparative biology and taxonomic classification.</title>
        <authorList>
            <person name="Goeker M."/>
        </authorList>
    </citation>
    <scope>NUCLEOTIDE SEQUENCE [LARGE SCALE GENOMIC DNA]</scope>
    <source>
        <strain evidence="2 3">DSM 45707</strain>
    </source>
</reference>
<dbReference type="Proteomes" id="UP000294937">
    <property type="component" value="Unassembled WGS sequence"/>
</dbReference>
<keyword evidence="1" id="KW-1133">Transmembrane helix</keyword>
<name>A0A4R3L4T0_9BACL</name>
<comment type="caution">
    <text evidence="2">The sequence shown here is derived from an EMBL/GenBank/DDBJ whole genome shotgun (WGS) entry which is preliminary data.</text>
</comment>
<accession>A0A4R3L4T0</accession>
<dbReference type="Gene3D" id="3.40.630.40">
    <property type="entry name" value="Zn-dependent exopeptidases"/>
    <property type="match status" value="1"/>
</dbReference>
<evidence type="ECO:0000256" key="1">
    <source>
        <dbReference type="SAM" id="Phobius"/>
    </source>
</evidence>